<gene>
    <name evidence="1" type="ORF">D3M76_02100</name>
</gene>
<dbReference type="Proteomes" id="UP000310576">
    <property type="component" value="Unassembled WGS sequence"/>
</dbReference>
<evidence type="ECO:0000313" key="1">
    <source>
        <dbReference type="EMBL" id="THA17154.1"/>
    </source>
</evidence>
<reference evidence="1 2" key="1">
    <citation type="journal article" date="2019" name="Vet. Microbiol.">
        <title>Development of multi locus sequence typing (MLST) of Rodentibacter pneumotropicus.</title>
        <authorList>
            <person name="Adhikary S."/>
            <person name="Bisgaard M."/>
            <person name="Boot R."/>
            <person name="Benga L."/>
            <person name="Nicklas W."/>
            <person name="Christensen H."/>
        </authorList>
    </citation>
    <scope>NUCLEOTIDE SEQUENCE [LARGE SCALE GENOMIC DNA]</scope>
    <source>
        <strain evidence="1 2">1596_07</strain>
    </source>
</reference>
<comment type="caution">
    <text evidence="1">The sequence shown here is derived from an EMBL/GenBank/DDBJ whole genome shotgun (WGS) entry which is preliminary data.</text>
</comment>
<dbReference type="EMBL" id="QXNG01000017">
    <property type="protein sequence ID" value="THA17154.1"/>
    <property type="molecule type" value="Genomic_DNA"/>
</dbReference>
<name>A0A4S2PPY3_9PAST</name>
<organism evidence="1 2">
    <name type="scientific">Rodentibacter pneumotropicus</name>
    <dbReference type="NCBI Taxonomy" id="758"/>
    <lineage>
        <taxon>Bacteria</taxon>
        <taxon>Pseudomonadati</taxon>
        <taxon>Pseudomonadota</taxon>
        <taxon>Gammaproteobacteria</taxon>
        <taxon>Pasteurellales</taxon>
        <taxon>Pasteurellaceae</taxon>
        <taxon>Rodentibacter</taxon>
    </lineage>
</organism>
<protein>
    <submittedName>
        <fullName evidence="1">Uncharacterized protein</fullName>
    </submittedName>
</protein>
<sequence length="106" mass="12338">MLSGFDPNMSFSALMDTSVTFIFWLEDKAVRHINGIVSGFGLDKSSFFRAYYRVVDTTFYYFASEKQKYLQYQLNSSLALTTSFIDLSVLKEEINHLYLEETNEIK</sequence>
<proteinExistence type="predicted"/>
<dbReference type="RefSeq" id="WP_136125604.1">
    <property type="nucleotide sequence ID" value="NZ_QXNG01000017.1"/>
</dbReference>
<dbReference type="SUPFAM" id="SSF69279">
    <property type="entry name" value="Phage tail proteins"/>
    <property type="match status" value="1"/>
</dbReference>
<evidence type="ECO:0000313" key="2">
    <source>
        <dbReference type="Proteomes" id="UP000310576"/>
    </source>
</evidence>
<dbReference type="Gene3D" id="2.30.110.50">
    <property type="match status" value="1"/>
</dbReference>
<dbReference type="AlphaFoldDB" id="A0A4S2PPY3"/>
<accession>A0A4S2PPY3</accession>